<feature type="region of interest" description="Disordered" evidence="1">
    <location>
        <begin position="1"/>
        <end position="31"/>
    </location>
</feature>
<dbReference type="CDD" id="cd01949">
    <property type="entry name" value="GGDEF"/>
    <property type="match status" value="1"/>
</dbReference>
<feature type="compositionally biased region" description="Polar residues" evidence="1">
    <location>
        <begin position="8"/>
        <end position="20"/>
    </location>
</feature>
<evidence type="ECO:0000259" key="2">
    <source>
        <dbReference type="PROSITE" id="PS50887"/>
    </source>
</evidence>
<dbReference type="PANTHER" id="PTHR45138:SF9">
    <property type="entry name" value="DIGUANYLATE CYCLASE DGCM-RELATED"/>
    <property type="match status" value="1"/>
</dbReference>
<gene>
    <name evidence="3" type="ORF">FPZ44_14655</name>
</gene>
<name>A0A559J2U4_9BACL</name>
<dbReference type="SMART" id="SM00267">
    <property type="entry name" value="GGDEF"/>
    <property type="match status" value="1"/>
</dbReference>
<protein>
    <submittedName>
        <fullName evidence="3">Sensor domain-containing diguanylate cyclase</fullName>
    </submittedName>
</protein>
<dbReference type="InterPro" id="IPR000160">
    <property type="entry name" value="GGDEF_dom"/>
</dbReference>
<dbReference type="InterPro" id="IPR043128">
    <property type="entry name" value="Rev_trsase/Diguanyl_cyclase"/>
</dbReference>
<reference evidence="3 4" key="1">
    <citation type="submission" date="2019-07" db="EMBL/GenBank/DDBJ databases">
        <authorList>
            <person name="Kim J."/>
        </authorList>
    </citation>
    <scope>NUCLEOTIDE SEQUENCE [LARGE SCALE GENOMIC DNA]</scope>
    <source>
        <strain evidence="3 4">N4</strain>
    </source>
</reference>
<feature type="domain" description="GGDEF" evidence="2">
    <location>
        <begin position="523"/>
        <end position="652"/>
    </location>
</feature>
<dbReference type="Gene3D" id="3.30.70.270">
    <property type="match status" value="1"/>
</dbReference>
<dbReference type="FunFam" id="3.30.70.270:FF:000001">
    <property type="entry name" value="Diguanylate cyclase domain protein"/>
    <property type="match status" value="1"/>
</dbReference>
<dbReference type="InterPro" id="IPR029016">
    <property type="entry name" value="GAF-like_dom_sf"/>
</dbReference>
<dbReference type="RefSeq" id="WP_144991293.1">
    <property type="nucleotide sequence ID" value="NZ_VNJK01000001.1"/>
</dbReference>
<evidence type="ECO:0000313" key="4">
    <source>
        <dbReference type="Proteomes" id="UP000318102"/>
    </source>
</evidence>
<comment type="caution">
    <text evidence="3">The sequence shown here is derived from an EMBL/GenBank/DDBJ whole genome shotgun (WGS) entry which is preliminary data.</text>
</comment>
<dbReference type="EMBL" id="VNJK01000001">
    <property type="protein sequence ID" value="TVX94182.1"/>
    <property type="molecule type" value="Genomic_DNA"/>
</dbReference>
<dbReference type="Pfam" id="PF00990">
    <property type="entry name" value="GGDEF"/>
    <property type="match status" value="1"/>
</dbReference>
<organism evidence="3 4">
    <name type="scientific">Paenibacillus agilis</name>
    <dbReference type="NCBI Taxonomy" id="3020863"/>
    <lineage>
        <taxon>Bacteria</taxon>
        <taxon>Bacillati</taxon>
        <taxon>Bacillota</taxon>
        <taxon>Bacilli</taxon>
        <taxon>Bacillales</taxon>
        <taxon>Paenibacillaceae</taxon>
        <taxon>Paenibacillus</taxon>
    </lineage>
</organism>
<dbReference type="Proteomes" id="UP000318102">
    <property type="component" value="Unassembled WGS sequence"/>
</dbReference>
<dbReference type="Gene3D" id="3.30.450.40">
    <property type="match status" value="2"/>
</dbReference>
<dbReference type="AlphaFoldDB" id="A0A559J2U4"/>
<dbReference type="SMART" id="SM00065">
    <property type="entry name" value="GAF"/>
    <property type="match status" value="1"/>
</dbReference>
<dbReference type="Pfam" id="PF01590">
    <property type="entry name" value="GAF"/>
    <property type="match status" value="1"/>
</dbReference>
<dbReference type="SUPFAM" id="SSF55781">
    <property type="entry name" value="GAF domain-like"/>
    <property type="match status" value="2"/>
</dbReference>
<dbReference type="InterPro" id="IPR050469">
    <property type="entry name" value="Diguanylate_Cyclase"/>
</dbReference>
<evidence type="ECO:0000313" key="3">
    <source>
        <dbReference type="EMBL" id="TVX94182.1"/>
    </source>
</evidence>
<dbReference type="PANTHER" id="PTHR45138">
    <property type="entry name" value="REGULATORY COMPONENTS OF SENSORY TRANSDUCTION SYSTEM"/>
    <property type="match status" value="1"/>
</dbReference>
<accession>A0A559J2U4</accession>
<dbReference type="InterPro" id="IPR003018">
    <property type="entry name" value="GAF"/>
</dbReference>
<dbReference type="SUPFAM" id="SSF55073">
    <property type="entry name" value="Nucleotide cyclase"/>
    <property type="match status" value="1"/>
</dbReference>
<evidence type="ECO:0000256" key="1">
    <source>
        <dbReference type="SAM" id="MobiDB-lite"/>
    </source>
</evidence>
<dbReference type="PROSITE" id="PS50887">
    <property type="entry name" value="GGDEF"/>
    <property type="match status" value="1"/>
</dbReference>
<dbReference type="GO" id="GO:0052621">
    <property type="term" value="F:diguanylate cyclase activity"/>
    <property type="evidence" value="ECO:0007669"/>
    <property type="project" value="TreeGrafter"/>
</dbReference>
<dbReference type="NCBIfam" id="TIGR00254">
    <property type="entry name" value="GGDEF"/>
    <property type="match status" value="1"/>
</dbReference>
<dbReference type="OrthoDB" id="9759607at2"/>
<sequence length="656" mass="75458">MTKRRLHPQSNAGLIANYQQNRKRSSGSDRSPEHWLLQRDVTLHDLPYTHSLIQTAYIQWLLEIPPSIRKHLNCVLLYDYKGECLEGSDKLNELEASKSLQELVQRVQSNRKPAWDEQTEYAEKAAAFPILSRYTKELIGIVLFVCDKSDMLHSFALEGWVYALRTHFYREFEHLFVEEMYHTHRMSEREAERREVLYYVMRHIHDRIDVDSVLSQIIEGIQRLVPDTVVEVYLSQDHRSENPNVKALVFKSWGDPIVMEAFMKGETCTANSDSGFEVAFALNGKQGSYGVLKLIFAQEQPETSDLQVIELIIETAGTAFENARLHEHANNVIQELRLINELTKRINQSLRLRDVFDDAMHELLRVFHADFCMLLQLNEDKSLFEVVSSNMAEYVGTSYSTQKGLFGYVLNLREPVIISDSEDHHIERIQMIEDLGLRSIIAAPLFSGGELVGIVAVADKRPHFFTYDNFKLLQMLSAHLGLAIANATLHDRVKHLANKDQLTGLYARHYLDKQVNRQQQKDFCGSLIVVDIDYFKQVNDTFGHQIGDKILVQVSDIIRSSIRETDIASRWGGEEIAVYLPQLNTTQTKKVAERIRNRVEQETDPKVTVSCGVAEWSWQDEKVSVETLFYRADMALYEAKKKGRNVIQIASGEEHV</sequence>
<dbReference type="InterPro" id="IPR029787">
    <property type="entry name" value="Nucleotide_cyclase"/>
</dbReference>
<proteinExistence type="predicted"/>
<keyword evidence="4" id="KW-1185">Reference proteome</keyword>